<dbReference type="Proteomes" id="UP001476798">
    <property type="component" value="Unassembled WGS sequence"/>
</dbReference>
<evidence type="ECO:0000259" key="2">
    <source>
        <dbReference type="PROSITE" id="PS50086"/>
    </source>
</evidence>
<evidence type="ECO:0000256" key="1">
    <source>
        <dbReference type="SAM" id="MobiDB-lite"/>
    </source>
</evidence>
<gene>
    <name evidence="3" type="primary">EVI5L_2</name>
    <name evidence="3" type="ORF">GOODEAATRI_027942</name>
</gene>
<keyword evidence="4" id="KW-1185">Reference proteome</keyword>
<dbReference type="Pfam" id="PF00566">
    <property type="entry name" value="RabGAP-TBC"/>
    <property type="match status" value="1"/>
</dbReference>
<feature type="domain" description="Rab-GAP TBC" evidence="2">
    <location>
        <begin position="94"/>
        <end position="188"/>
    </location>
</feature>
<dbReference type="InterPro" id="IPR035969">
    <property type="entry name" value="Rab-GAP_TBC_sf"/>
</dbReference>
<sequence length="188" mass="21637">LLEADSKSMRSMSGSRRNSGSSLVSSSSASSNLSHFEEDTWILWGRIVNEWEEWRRKKDKLLKGKDEVRRQVRARNKRGRGMQLGDQAELIRKGIPHHFRAIVWQLLGNATDMPVKNQYSELLKMSSPCEKLIRRDIARTYPEHEFFKGQDSLGQEVLFNVMKVSTAAFHQGLSSSLRGLTCSKRWDI</sequence>
<dbReference type="PROSITE" id="PS50086">
    <property type="entry name" value="TBC_RABGAP"/>
    <property type="match status" value="1"/>
</dbReference>
<feature type="non-terminal residue" evidence="3">
    <location>
        <position position="1"/>
    </location>
</feature>
<dbReference type="EMBL" id="JAHRIO010003754">
    <property type="protein sequence ID" value="MEQ2159898.1"/>
    <property type="molecule type" value="Genomic_DNA"/>
</dbReference>
<evidence type="ECO:0000313" key="4">
    <source>
        <dbReference type="Proteomes" id="UP001476798"/>
    </source>
</evidence>
<feature type="compositionally biased region" description="Low complexity" evidence="1">
    <location>
        <begin position="9"/>
        <end position="29"/>
    </location>
</feature>
<feature type="region of interest" description="Disordered" evidence="1">
    <location>
        <begin position="1"/>
        <end position="29"/>
    </location>
</feature>
<dbReference type="InterPro" id="IPR050302">
    <property type="entry name" value="Rab_GAP_TBC_domain"/>
</dbReference>
<name>A0ABV0MN92_9TELE</name>
<evidence type="ECO:0000313" key="3">
    <source>
        <dbReference type="EMBL" id="MEQ2159898.1"/>
    </source>
</evidence>
<dbReference type="SUPFAM" id="SSF47923">
    <property type="entry name" value="Ypt/Rab-GAP domain of gyp1p"/>
    <property type="match status" value="1"/>
</dbReference>
<dbReference type="PANTHER" id="PTHR47219:SF12">
    <property type="entry name" value="ECOTROPIC VIRAL INTEGRATION SITE 5 LIKE"/>
    <property type="match status" value="1"/>
</dbReference>
<proteinExistence type="predicted"/>
<protein>
    <submittedName>
        <fullName evidence="3">EVI5-like protein</fullName>
    </submittedName>
</protein>
<accession>A0ABV0MN92</accession>
<comment type="caution">
    <text evidence="3">The sequence shown here is derived from an EMBL/GenBank/DDBJ whole genome shotgun (WGS) entry which is preliminary data.</text>
</comment>
<dbReference type="Gene3D" id="1.10.8.270">
    <property type="entry name" value="putative rabgap domain of human tbc1 domain family member 14 like domains"/>
    <property type="match status" value="1"/>
</dbReference>
<dbReference type="Gene3D" id="1.10.10.750">
    <property type="entry name" value="Ypt/Rab-GAP domain of gyp1p, domain 1"/>
    <property type="match status" value="1"/>
</dbReference>
<dbReference type="PANTHER" id="PTHR47219">
    <property type="entry name" value="RAB GTPASE-ACTIVATING PROTEIN 1-LIKE"/>
    <property type="match status" value="1"/>
</dbReference>
<reference evidence="3 4" key="1">
    <citation type="submission" date="2021-06" db="EMBL/GenBank/DDBJ databases">
        <authorList>
            <person name="Palmer J.M."/>
        </authorList>
    </citation>
    <scope>NUCLEOTIDE SEQUENCE [LARGE SCALE GENOMIC DNA]</scope>
    <source>
        <strain evidence="3 4">GA_2019</strain>
        <tissue evidence="3">Muscle</tissue>
    </source>
</reference>
<dbReference type="InterPro" id="IPR000195">
    <property type="entry name" value="Rab-GAP-TBC_dom"/>
</dbReference>
<organism evidence="3 4">
    <name type="scientific">Goodea atripinnis</name>
    <dbReference type="NCBI Taxonomy" id="208336"/>
    <lineage>
        <taxon>Eukaryota</taxon>
        <taxon>Metazoa</taxon>
        <taxon>Chordata</taxon>
        <taxon>Craniata</taxon>
        <taxon>Vertebrata</taxon>
        <taxon>Euteleostomi</taxon>
        <taxon>Actinopterygii</taxon>
        <taxon>Neopterygii</taxon>
        <taxon>Teleostei</taxon>
        <taxon>Neoteleostei</taxon>
        <taxon>Acanthomorphata</taxon>
        <taxon>Ovalentaria</taxon>
        <taxon>Atherinomorphae</taxon>
        <taxon>Cyprinodontiformes</taxon>
        <taxon>Goodeidae</taxon>
        <taxon>Goodea</taxon>
    </lineage>
</organism>